<dbReference type="STRING" id="49186.SAMN05421647_101190"/>
<dbReference type="EMBL" id="FTMN01000001">
    <property type="protein sequence ID" value="SIP89338.1"/>
    <property type="molecule type" value="Genomic_DNA"/>
</dbReference>
<name>A0A1N6NB84_9GAMM</name>
<dbReference type="AlphaFoldDB" id="A0A1N6NB84"/>
<feature type="domain" description="Response regulatory" evidence="3">
    <location>
        <begin position="69"/>
        <end position="184"/>
    </location>
</feature>
<dbReference type="Gene3D" id="3.40.50.2300">
    <property type="match status" value="1"/>
</dbReference>
<dbReference type="SMART" id="SM00448">
    <property type="entry name" value="REC"/>
    <property type="match status" value="1"/>
</dbReference>
<dbReference type="GO" id="GO:0000160">
    <property type="term" value="P:phosphorelay signal transduction system"/>
    <property type="evidence" value="ECO:0007669"/>
    <property type="project" value="InterPro"/>
</dbReference>
<accession>A0A1N6NB84</accession>
<reference evidence="5" key="1">
    <citation type="submission" date="2017-01" db="EMBL/GenBank/DDBJ databases">
        <authorList>
            <person name="Varghese N."/>
            <person name="Submissions S."/>
        </authorList>
    </citation>
    <scope>NUCLEOTIDE SEQUENCE [LARGE SCALE GENOMIC DNA]</scope>
    <source>
        <strain evidence="5">DSM 7027</strain>
    </source>
</reference>
<dbReference type="InterPro" id="IPR050595">
    <property type="entry name" value="Bact_response_regulator"/>
</dbReference>
<dbReference type="PANTHER" id="PTHR44591">
    <property type="entry name" value="STRESS RESPONSE REGULATOR PROTEIN 1"/>
    <property type="match status" value="1"/>
</dbReference>
<sequence>MKTLTTGEIAKICDVNLRTVIRWIERGELKGFKLPGRGNNRVLVEDFVSFLEQHGMPIPPEFAPKNNRRVLVLDDEPAITRLISRILRSGGYEVDVATDGFQGGAKLLQDRPALITLDLSMPGLDGFQVLDFIRSTSEIKNTKVVVVSALSTADLNRALEAGADAVLQKPFQNQELTEVVDRLLKDSVQTG</sequence>
<dbReference type="Pfam" id="PF12728">
    <property type="entry name" value="HTH_17"/>
    <property type="match status" value="1"/>
</dbReference>
<evidence type="ECO:0000313" key="5">
    <source>
        <dbReference type="Proteomes" id="UP000186895"/>
    </source>
</evidence>
<dbReference type="InterPro" id="IPR011006">
    <property type="entry name" value="CheY-like_superfamily"/>
</dbReference>
<evidence type="ECO:0000259" key="3">
    <source>
        <dbReference type="PROSITE" id="PS50110"/>
    </source>
</evidence>
<dbReference type="PROSITE" id="PS50110">
    <property type="entry name" value="RESPONSE_REGULATORY"/>
    <property type="match status" value="1"/>
</dbReference>
<dbReference type="InterPro" id="IPR009061">
    <property type="entry name" value="DNA-bd_dom_put_sf"/>
</dbReference>
<dbReference type="SUPFAM" id="SSF52172">
    <property type="entry name" value="CheY-like"/>
    <property type="match status" value="1"/>
</dbReference>
<dbReference type="eggNOG" id="COG3706">
    <property type="taxonomic scope" value="Bacteria"/>
</dbReference>
<dbReference type="Pfam" id="PF00072">
    <property type="entry name" value="Response_reg"/>
    <property type="match status" value="1"/>
</dbReference>
<dbReference type="Proteomes" id="UP000186895">
    <property type="component" value="Unassembled WGS sequence"/>
</dbReference>
<gene>
    <name evidence="4" type="ORF">SAMN05421647_101190</name>
</gene>
<organism evidence="4 5">
    <name type="scientific">Marinobacterium stanieri</name>
    <dbReference type="NCBI Taxonomy" id="49186"/>
    <lineage>
        <taxon>Bacteria</taxon>
        <taxon>Pseudomonadati</taxon>
        <taxon>Pseudomonadota</taxon>
        <taxon>Gammaproteobacteria</taxon>
        <taxon>Oceanospirillales</taxon>
        <taxon>Oceanospirillaceae</taxon>
        <taxon>Marinobacterium</taxon>
    </lineage>
</organism>
<protein>
    <submittedName>
        <fullName evidence="4">DNA binding domain-containing protein, excisionase family</fullName>
    </submittedName>
</protein>
<keyword evidence="5" id="KW-1185">Reference proteome</keyword>
<evidence type="ECO:0000313" key="4">
    <source>
        <dbReference type="EMBL" id="SIP89338.1"/>
    </source>
</evidence>
<keyword evidence="1 2" id="KW-0597">Phosphoprotein</keyword>
<dbReference type="InterPro" id="IPR001789">
    <property type="entry name" value="Sig_transdc_resp-reg_receiver"/>
</dbReference>
<proteinExistence type="predicted"/>
<dbReference type="PANTHER" id="PTHR44591:SF23">
    <property type="entry name" value="CHEY SUBFAMILY"/>
    <property type="match status" value="1"/>
</dbReference>
<dbReference type="SUPFAM" id="SSF46955">
    <property type="entry name" value="Putative DNA-binding domain"/>
    <property type="match status" value="1"/>
</dbReference>
<dbReference type="InterPro" id="IPR041657">
    <property type="entry name" value="HTH_17"/>
</dbReference>
<evidence type="ECO:0000256" key="1">
    <source>
        <dbReference type="ARBA" id="ARBA00022553"/>
    </source>
</evidence>
<evidence type="ECO:0000256" key="2">
    <source>
        <dbReference type="PROSITE-ProRule" id="PRU00169"/>
    </source>
</evidence>
<feature type="modified residue" description="4-aspartylphosphate" evidence="2">
    <location>
        <position position="118"/>
    </location>
</feature>
<dbReference type="RefSeq" id="WP_010321737.1">
    <property type="nucleotide sequence ID" value="NZ_FTMN01000001.1"/>
</dbReference>